<keyword evidence="7 10" id="KW-0063">Aspartyl esterase</keyword>
<dbReference type="OrthoDB" id="2019149at2759"/>
<evidence type="ECO:0000256" key="10">
    <source>
        <dbReference type="RuleBase" id="RU000589"/>
    </source>
</evidence>
<evidence type="ECO:0000313" key="13">
    <source>
        <dbReference type="Proteomes" id="UP000015453"/>
    </source>
</evidence>
<dbReference type="PANTHER" id="PTHR31321:SF98">
    <property type="entry name" value="PECTINESTERASE 67-RELATED"/>
    <property type="match status" value="1"/>
</dbReference>
<dbReference type="Proteomes" id="UP000015453">
    <property type="component" value="Unassembled WGS sequence"/>
</dbReference>
<protein>
    <recommendedName>
        <fullName evidence="4 10">Pectinesterase</fullName>
        <ecNumber evidence="4 10">3.1.1.11</ecNumber>
    </recommendedName>
</protein>
<proteinExistence type="inferred from homology"/>
<evidence type="ECO:0000256" key="7">
    <source>
        <dbReference type="ARBA" id="ARBA00023085"/>
    </source>
</evidence>
<evidence type="ECO:0000256" key="8">
    <source>
        <dbReference type="ARBA" id="ARBA00047928"/>
    </source>
</evidence>
<dbReference type="Pfam" id="PF01095">
    <property type="entry name" value="Pectinesterase"/>
    <property type="match status" value="1"/>
</dbReference>
<dbReference type="PROSITE" id="PS00503">
    <property type="entry name" value="PECTINESTERASE_2"/>
    <property type="match status" value="1"/>
</dbReference>
<accession>S8CX78</accession>
<evidence type="ECO:0000256" key="2">
    <source>
        <dbReference type="ARBA" id="ARBA00005184"/>
    </source>
</evidence>
<comment type="pathway">
    <text evidence="2 10">Glycan metabolism; pectin degradation; 2-dehydro-3-deoxy-D-gluconate from pectin: step 1/5.</text>
</comment>
<dbReference type="EMBL" id="AUSU01001011">
    <property type="protein sequence ID" value="EPS72014.1"/>
    <property type="molecule type" value="Genomic_DNA"/>
</dbReference>
<name>S8CX78_9LAMI</name>
<dbReference type="InterPro" id="IPR000070">
    <property type="entry name" value="Pectinesterase_cat"/>
</dbReference>
<dbReference type="InterPro" id="IPR033131">
    <property type="entry name" value="Pectinesterase_Asp_AS"/>
</dbReference>
<comment type="catalytic activity">
    <reaction evidence="8 10">
        <text>[(1-&gt;4)-alpha-D-galacturonosyl methyl ester](n) + n H2O = [(1-&gt;4)-alpha-D-galacturonosyl](n) + n methanol + n H(+)</text>
        <dbReference type="Rhea" id="RHEA:22380"/>
        <dbReference type="Rhea" id="RHEA-COMP:14570"/>
        <dbReference type="Rhea" id="RHEA-COMP:14573"/>
        <dbReference type="ChEBI" id="CHEBI:15377"/>
        <dbReference type="ChEBI" id="CHEBI:15378"/>
        <dbReference type="ChEBI" id="CHEBI:17790"/>
        <dbReference type="ChEBI" id="CHEBI:140522"/>
        <dbReference type="ChEBI" id="CHEBI:140523"/>
        <dbReference type="EC" id="3.1.1.11"/>
    </reaction>
</comment>
<dbReference type="UniPathway" id="UPA00545">
    <property type="reaction ID" value="UER00823"/>
</dbReference>
<dbReference type="GO" id="GO:0005576">
    <property type="term" value="C:extracellular region"/>
    <property type="evidence" value="ECO:0007669"/>
    <property type="project" value="UniProtKB-SubCell"/>
</dbReference>
<sequence>LIDGVVLTQKIGNNRTVVVDAAGNGQFESVQAAIDQVPEGNSEWFVIHLRKGVYREKVRIPRNKPYIFLRGIGKGRTSVVSSDHSSTFTVEAPRFIAFGISFKNEASSVAATVAGDMAAFYHCGFYSNGNTLHDLAGRHYYDRCYVQGSVDFIFGPGLAMFHDSEVFAINGGGSIAANSRGWSHDETAGGGGFVFLDSRIYGVGGAYLGRDGGTHSRVVYANSYMSKAVVPQGWAQQNNATENLYHAEYKCRGPGSVTRNRAHWSKRLTDEEASPFLSVDFVLGKAWLPAW</sequence>
<dbReference type="GO" id="GO:0045490">
    <property type="term" value="P:pectin catabolic process"/>
    <property type="evidence" value="ECO:0007669"/>
    <property type="project" value="UniProtKB-UniRule"/>
</dbReference>
<evidence type="ECO:0000256" key="5">
    <source>
        <dbReference type="ARBA" id="ARBA00022525"/>
    </source>
</evidence>
<comment type="subcellular location">
    <subcellularLocation>
        <location evidence="1">Secreted</location>
    </subcellularLocation>
</comment>
<dbReference type="GO" id="GO:0042545">
    <property type="term" value="P:cell wall modification"/>
    <property type="evidence" value="ECO:0007669"/>
    <property type="project" value="UniProtKB-UniRule"/>
</dbReference>
<dbReference type="AlphaFoldDB" id="S8CX78"/>
<evidence type="ECO:0000313" key="12">
    <source>
        <dbReference type="EMBL" id="EPS72014.1"/>
    </source>
</evidence>
<dbReference type="PANTHER" id="PTHR31321">
    <property type="entry name" value="ACYL-COA THIOESTER HYDROLASE YBHC-RELATED"/>
    <property type="match status" value="1"/>
</dbReference>
<evidence type="ECO:0000256" key="9">
    <source>
        <dbReference type="PROSITE-ProRule" id="PRU10040"/>
    </source>
</evidence>
<evidence type="ECO:0000256" key="6">
    <source>
        <dbReference type="ARBA" id="ARBA00022801"/>
    </source>
</evidence>
<dbReference type="EC" id="3.1.1.11" evidence="4 10"/>
<evidence type="ECO:0000256" key="4">
    <source>
        <dbReference type="ARBA" id="ARBA00013229"/>
    </source>
</evidence>
<evidence type="ECO:0000259" key="11">
    <source>
        <dbReference type="Pfam" id="PF01095"/>
    </source>
</evidence>
<feature type="active site" evidence="9">
    <location>
        <position position="151"/>
    </location>
</feature>
<evidence type="ECO:0000256" key="1">
    <source>
        <dbReference type="ARBA" id="ARBA00004613"/>
    </source>
</evidence>
<keyword evidence="6 10" id="KW-0378">Hydrolase</keyword>
<feature type="non-terminal residue" evidence="12">
    <location>
        <position position="1"/>
    </location>
</feature>
<evidence type="ECO:0000256" key="3">
    <source>
        <dbReference type="ARBA" id="ARBA00008891"/>
    </source>
</evidence>
<reference evidence="12 13" key="1">
    <citation type="journal article" date="2013" name="BMC Genomics">
        <title>The miniature genome of a carnivorous plant Genlisea aurea contains a low number of genes and short non-coding sequences.</title>
        <authorList>
            <person name="Leushkin E.V."/>
            <person name="Sutormin R.A."/>
            <person name="Nabieva E.R."/>
            <person name="Penin A.A."/>
            <person name="Kondrashov A.S."/>
            <person name="Logacheva M.D."/>
        </authorList>
    </citation>
    <scope>NUCLEOTIDE SEQUENCE [LARGE SCALE GENOMIC DNA]</scope>
</reference>
<feature type="domain" description="Pectinesterase catalytic" evidence="11">
    <location>
        <begin position="17"/>
        <end position="284"/>
    </location>
</feature>
<gene>
    <name evidence="12" type="ORF">M569_02744</name>
</gene>
<dbReference type="SUPFAM" id="SSF51126">
    <property type="entry name" value="Pectin lyase-like"/>
    <property type="match status" value="1"/>
</dbReference>
<dbReference type="InterPro" id="IPR011050">
    <property type="entry name" value="Pectin_lyase_fold/virulence"/>
</dbReference>
<keyword evidence="13" id="KW-1185">Reference proteome</keyword>
<dbReference type="GO" id="GO:0030599">
    <property type="term" value="F:pectinesterase activity"/>
    <property type="evidence" value="ECO:0007669"/>
    <property type="project" value="UniProtKB-UniRule"/>
</dbReference>
<comment type="caution">
    <text evidence="12">The sequence shown here is derived from an EMBL/GenBank/DDBJ whole genome shotgun (WGS) entry which is preliminary data.</text>
</comment>
<dbReference type="InterPro" id="IPR012334">
    <property type="entry name" value="Pectin_lyas_fold"/>
</dbReference>
<dbReference type="Gene3D" id="2.160.20.10">
    <property type="entry name" value="Single-stranded right-handed beta-helix, Pectin lyase-like"/>
    <property type="match status" value="1"/>
</dbReference>
<organism evidence="12 13">
    <name type="scientific">Genlisea aurea</name>
    <dbReference type="NCBI Taxonomy" id="192259"/>
    <lineage>
        <taxon>Eukaryota</taxon>
        <taxon>Viridiplantae</taxon>
        <taxon>Streptophyta</taxon>
        <taxon>Embryophyta</taxon>
        <taxon>Tracheophyta</taxon>
        <taxon>Spermatophyta</taxon>
        <taxon>Magnoliopsida</taxon>
        <taxon>eudicotyledons</taxon>
        <taxon>Gunneridae</taxon>
        <taxon>Pentapetalae</taxon>
        <taxon>asterids</taxon>
        <taxon>lamiids</taxon>
        <taxon>Lamiales</taxon>
        <taxon>Lentibulariaceae</taxon>
        <taxon>Genlisea</taxon>
    </lineage>
</organism>
<comment type="similarity">
    <text evidence="3">Belongs to the pectinesterase family.</text>
</comment>
<keyword evidence="5" id="KW-0964">Secreted</keyword>